<dbReference type="AlphaFoldDB" id="X1JXW5"/>
<gene>
    <name evidence="1" type="ORF">S03H2_55786</name>
</gene>
<comment type="caution">
    <text evidence="1">The sequence shown here is derived from an EMBL/GenBank/DDBJ whole genome shotgun (WGS) entry which is preliminary data.</text>
</comment>
<accession>X1JXW5</accession>
<sequence length="215" mass="23939">MPGVEDLYPPGLRYPLVDEIWEAVQAILKEIDSIGLEALKTLIEDIPTTSEFDEALTLIKTRTGGSFDRTTDSMEAAGEESHHLTKIFPEDTDEHLTFTAGGVANIFGAWAEIVDDVPNTFSSKITSPTHITAFMIEDASKKDKAYLIEVAYGDARTVVSRYRFISGEAKMPAIQQMRVRSEDIPVGETVFYRMKCESAGETCALHLRYYYHSGS</sequence>
<reference evidence="1" key="1">
    <citation type="journal article" date="2014" name="Front. Microbiol.">
        <title>High frequency of phylogenetically diverse reductive dehalogenase-homologous genes in deep subseafloor sedimentary metagenomes.</title>
        <authorList>
            <person name="Kawai M."/>
            <person name="Futagami T."/>
            <person name="Toyoda A."/>
            <person name="Takaki Y."/>
            <person name="Nishi S."/>
            <person name="Hori S."/>
            <person name="Arai W."/>
            <person name="Tsubouchi T."/>
            <person name="Morono Y."/>
            <person name="Uchiyama I."/>
            <person name="Ito T."/>
            <person name="Fujiyama A."/>
            <person name="Inagaki F."/>
            <person name="Takami H."/>
        </authorList>
    </citation>
    <scope>NUCLEOTIDE SEQUENCE</scope>
    <source>
        <strain evidence="1">Expedition CK06-06</strain>
    </source>
</reference>
<organism evidence="1">
    <name type="scientific">marine sediment metagenome</name>
    <dbReference type="NCBI Taxonomy" id="412755"/>
    <lineage>
        <taxon>unclassified sequences</taxon>
        <taxon>metagenomes</taxon>
        <taxon>ecological metagenomes</taxon>
    </lineage>
</organism>
<name>X1JXW5_9ZZZZ</name>
<dbReference type="EMBL" id="BARU01035668">
    <property type="protein sequence ID" value="GAH83099.1"/>
    <property type="molecule type" value="Genomic_DNA"/>
</dbReference>
<evidence type="ECO:0000313" key="1">
    <source>
        <dbReference type="EMBL" id="GAH83099.1"/>
    </source>
</evidence>
<proteinExistence type="predicted"/>
<protein>
    <submittedName>
        <fullName evidence="1">Uncharacterized protein</fullName>
    </submittedName>
</protein>